<dbReference type="InterPro" id="IPR024079">
    <property type="entry name" value="MetalloPept_cat_dom_sf"/>
</dbReference>
<organism evidence="1 2">
    <name type="scientific">Phaeodactylibacter xiamenensis</name>
    <dbReference type="NCBI Taxonomy" id="1524460"/>
    <lineage>
        <taxon>Bacteria</taxon>
        <taxon>Pseudomonadati</taxon>
        <taxon>Bacteroidota</taxon>
        <taxon>Saprospiria</taxon>
        <taxon>Saprospirales</taxon>
        <taxon>Haliscomenobacteraceae</taxon>
        <taxon>Phaeodactylibacter</taxon>
    </lineage>
</organism>
<keyword evidence="2" id="KW-1185">Reference proteome</keyword>
<dbReference type="EMBL" id="JPOS01000120">
    <property type="protein sequence ID" value="KGE84825.1"/>
    <property type="molecule type" value="Genomic_DNA"/>
</dbReference>
<dbReference type="Gene3D" id="3.40.390.10">
    <property type="entry name" value="Collagenase (Catalytic Domain)"/>
    <property type="match status" value="1"/>
</dbReference>
<dbReference type="SUPFAM" id="SSF55486">
    <property type="entry name" value="Metalloproteases ('zincins'), catalytic domain"/>
    <property type="match status" value="1"/>
</dbReference>
<feature type="non-terminal residue" evidence="1">
    <location>
        <position position="574"/>
    </location>
</feature>
<dbReference type="GO" id="GO:0008237">
    <property type="term" value="F:metallopeptidase activity"/>
    <property type="evidence" value="ECO:0007669"/>
    <property type="project" value="InterPro"/>
</dbReference>
<dbReference type="AlphaFoldDB" id="A0A098RY65"/>
<dbReference type="RefSeq" id="WP_044230260.1">
    <property type="nucleotide sequence ID" value="NZ_JPOS01000120.1"/>
</dbReference>
<protein>
    <recommendedName>
        <fullName evidence="3">Peptidase M12B domain-containing protein</fullName>
    </recommendedName>
</protein>
<gene>
    <name evidence="1" type="ORF">IX84_31555</name>
</gene>
<proteinExistence type="predicted"/>
<evidence type="ECO:0000313" key="2">
    <source>
        <dbReference type="Proteomes" id="UP000029736"/>
    </source>
</evidence>
<dbReference type="Proteomes" id="UP000029736">
    <property type="component" value="Unassembled WGS sequence"/>
</dbReference>
<reference evidence="1 2" key="1">
    <citation type="journal article" date="2014" name="Int. J. Syst. Evol. Microbiol.">
        <title>Phaeodactylibacter xiamenensis gen. nov., sp. nov., a member of the family Saprospiraceae isolated from the marine alga Phaeodactylum tricornutum.</title>
        <authorList>
            <person name="Chen Z.Jr."/>
            <person name="Lei X."/>
            <person name="Lai Q."/>
            <person name="Li Y."/>
            <person name="Zhang B."/>
            <person name="Zhang J."/>
            <person name="Zhang H."/>
            <person name="Yang L."/>
            <person name="Zheng W."/>
            <person name="Tian Y."/>
            <person name="Yu Z."/>
            <person name="Xu H.Jr."/>
            <person name="Zheng T."/>
        </authorList>
    </citation>
    <scope>NUCLEOTIDE SEQUENCE [LARGE SCALE GENOMIC DNA]</scope>
    <source>
        <strain evidence="1 2">KD52</strain>
    </source>
</reference>
<dbReference type="OrthoDB" id="908912at2"/>
<sequence length="574" mass="64326">MRNIILLSFLSFLIFYKVNAQADFIEPMSKDLFLSDNNRAELFYEQESNPKHLEVKPIKMNDLWSFQDNGSFEFSLPDIEAPIYAFAKRPRRYSDRDYIWSGEIYSEEGQLLGDVVFAQEKDKKFGRINIGDRRFMIRDLGTELDDDQVLIEIDKEKVVGRCYQDEVFEEEEVLMGPNDGDNEEVESCDAIISILILYSQEVLDAGIDYEQEAILGVADLNTALAESAIPNTNVSAEIAGYELLEGYEEMGNAIAARGQLEQNPNIPALRDEYNADLVVLFQVMDFFSDGVQLGGIAMINDGRFTGGVPDVNMVFSVIDTEAPPDIFAHEIGHLLGCRHLKEDDPHGFANAYEICTLPISGEGQNFCAQYMSTVMDGNAGVSRVLRFSNPEGLYQEFATGTEDHNNARMIAQTACPISLFGGMVEGGFADPPFNANATGPLYIYHDNIGSFTYSSYYEGCQDGIVEYHWEISWDHQNTFQTLSYEEDAILQAVDVPQNQPTGFIRLTASCTEEPDEVVRVLQLTNWSAWNLKIDPNGEDSYAVRSSRRVKAGRISETSDEGALSIFPNPVKNIL</sequence>
<evidence type="ECO:0008006" key="3">
    <source>
        <dbReference type="Google" id="ProtNLM"/>
    </source>
</evidence>
<dbReference type="Pfam" id="PF13688">
    <property type="entry name" value="Reprolysin_5"/>
    <property type="match status" value="1"/>
</dbReference>
<name>A0A098RY65_9BACT</name>
<accession>A0A098RY65</accession>
<comment type="caution">
    <text evidence="1">The sequence shown here is derived from an EMBL/GenBank/DDBJ whole genome shotgun (WGS) entry which is preliminary data.</text>
</comment>
<evidence type="ECO:0000313" key="1">
    <source>
        <dbReference type="EMBL" id="KGE84825.1"/>
    </source>
</evidence>